<keyword evidence="2 6" id="KW-0812">Transmembrane</keyword>
<dbReference type="SUPFAM" id="SSF103473">
    <property type="entry name" value="MFS general substrate transporter"/>
    <property type="match status" value="1"/>
</dbReference>
<evidence type="ECO:0000313" key="8">
    <source>
        <dbReference type="EMBL" id="OHV25424.1"/>
    </source>
</evidence>
<evidence type="ECO:0000256" key="3">
    <source>
        <dbReference type="ARBA" id="ARBA00022989"/>
    </source>
</evidence>
<dbReference type="Gene3D" id="1.20.1250.20">
    <property type="entry name" value="MFS general substrate transporter like domains"/>
    <property type="match status" value="1"/>
</dbReference>
<gene>
    <name evidence="8" type="ORF">BBK14_22095</name>
</gene>
<protein>
    <submittedName>
        <fullName evidence="8">MFS transporter</fullName>
    </submittedName>
</protein>
<dbReference type="Gene3D" id="1.20.1720.10">
    <property type="entry name" value="Multidrug resistance protein D"/>
    <property type="match status" value="1"/>
</dbReference>
<feature type="transmembrane region" description="Helical" evidence="6">
    <location>
        <begin position="300"/>
        <end position="321"/>
    </location>
</feature>
<comment type="subcellular location">
    <subcellularLocation>
        <location evidence="1">Cell membrane</location>
        <topology evidence="1">Multi-pass membrane protein</topology>
    </subcellularLocation>
</comment>
<sequence>MPTSGVDFAVTDEVRDRSAGAGLWFGGRSGACRGRNQMTKAQVTEMDPAGASGGDGDARAAGAPPSSTVAAVDEAGVDPRRWRALPVILIASFMSLFDVFVVNVAAPSIESDLHASNAGLELVVGGYSFTYAAALVTGGRLGDRFGRRRIYLLGMAVFTAASALCGLAPNEAVLIGGRLLQGVGAAAMVPQVLALISVTFPPAERPRAFAFFGVTIGLGGVCGQVLGGVLLDLDIFGLGWRPIFLVNVPIGLAALVGARRLVRESRAARAERLDPVGLGTLTLGIGLVLIPLTLGRDEGWPLWTWLALAAGIVVLGGFGAWEARLARSGGHPIIPPAVVRSRAVVGGMVMSAGYFFFFGSFLLALTIFLQVGQHRSPLNAGLMFAPLGVVFAFSSLAARRLVTVYGPRVLTAGALTTALSLVGIAVAVSVEGTGMTAYELTPLLMLAGIGNGLVIPALAASVMAAAPPDISGTVSGVLTTTQQFASALGVSGVGALFFAETARSGADAGLFAAIICGLISVGVAFLGSLVLRRPPAAPAVAGAAVAGAAVAASAD</sequence>
<evidence type="ECO:0000256" key="6">
    <source>
        <dbReference type="SAM" id="Phobius"/>
    </source>
</evidence>
<name>A0A1S1PZW4_9ACTN</name>
<feature type="transmembrane region" description="Helical" evidence="6">
    <location>
        <begin position="477"/>
        <end position="498"/>
    </location>
</feature>
<organism evidence="8 9">
    <name type="scientific">Parafrankia soli</name>
    <dbReference type="NCBI Taxonomy" id="2599596"/>
    <lineage>
        <taxon>Bacteria</taxon>
        <taxon>Bacillati</taxon>
        <taxon>Actinomycetota</taxon>
        <taxon>Actinomycetes</taxon>
        <taxon>Frankiales</taxon>
        <taxon>Frankiaceae</taxon>
        <taxon>Parafrankia</taxon>
    </lineage>
</organism>
<dbReference type="CDD" id="cd17321">
    <property type="entry name" value="MFS_MMR_MDR_like"/>
    <property type="match status" value="1"/>
</dbReference>
<evidence type="ECO:0000256" key="4">
    <source>
        <dbReference type="ARBA" id="ARBA00023136"/>
    </source>
</evidence>
<evidence type="ECO:0000259" key="7">
    <source>
        <dbReference type="PROSITE" id="PS50850"/>
    </source>
</evidence>
<evidence type="ECO:0000256" key="2">
    <source>
        <dbReference type="ARBA" id="ARBA00022692"/>
    </source>
</evidence>
<dbReference type="AlphaFoldDB" id="A0A1S1PZW4"/>
<feature type="region of interest" description="Disordered" evidence="5">
    <location>
        <begin position="46"/>
        <end position="65"/>
    </location>
</feature>
<feature type="transmembrane region" description="Helical" evidence="6">
    <location>
        <begin position="274"/>
        <end position="294"/>
    </location>
</feature>
<keyword evidence="4 6" id="KW-0472">Membrane</keyword>
<feature type="transmembrane region" description="Helical" evidence="6">
    <location>
        <begin position="243"/>
        <end position="262"/>
    </location>
</feature>
<feature type="transmembrane region" description="Helical" evidence="6">
    <location>
        <begin position="84"/>
        <end position="106"/>
    </location>
</feature>
<comment type="caution">
    <text evidence="8">The sequence shown here is derived from an EMBL/GenBank/DDBJ whole genome shotgun (WGS) entry which is preliminary data.</text>
</comment>
<evidence type="ECO:0000313" key="9">
    <source>
        <dbReference type="Proteomes" id="UP000179769"/>
    </source>
</evidence>
<dbReference type="Proteomes" id="UP000179769">
    <property type="component" value="Unassembled WGS sequence"/>
</dbReference>
<dbReference type="PANTHER" id="PTHR42718:SF39">
    <property type="entry name" value="ACTINORHODIN TRANSPORTER-RELATED"/>
    <property type="match status" value="1"/>
</dbReference>
<dbReference type="EMBL" id="MAXA01000230">
    <property type="protein sequence ID" value="OHV25424.1"/>
    <property type="molecule type" value="Genomic_DNA"/>
</dbReference>
<dbReference type="OrthoDB" id="4532109at2"/>
<dbReference type="PRINTS" id="PR01036">
    <property type="entry name" value="TCRTETB"/>
</dbReference>
<proteinExistence type="predicted"/>
<dbReference type="InterPro" id="IPR020846">
    <property type="entry name" value="MFS_dom"/>
</dbReference>
<evidence type="ECO:0000256" key="1">
    <source>
        <dbReference type="ARBA" id="ARBA00004651"/>
    </source>
</evidence>
<feature type="transmembrane region" description="Helical" evidence="6">
    <location>
        <begin position="150"/>
        <end position="169"/>
    </location>
</feature>
<evidence type="ECO:0000256" key="5">
    <source>
        <dbReference type="SAM" id="MobiDB-lite"/>
    </source>
</evidence>
<feature type="transmembrane region" description="Helical" evidence="6">
    <location>
        <begin position="342"/>
        <end position="368"/>
    </location>
</feature>
<dbReference type="InterPro" id="IPR036259">
    <property type="entry name" value="MFS_trans_sf"/>
</dbReference>
<accession>A0A1S1PZW4</accession>
<keyword evidence="3 6" id="KW-1133">Transmembrane helix</keyword>
<dbReference type="PROSITE" id="PS50850">
    <property type="entry name" value="MFS"/>
    <property type="match status" value="1"/>
</dbReference>
<feature type="transmembrane region" description="Helical" evidence="6">
    <location>
        <begin position="510"/>
        <end position="531"/>
    </location>
</feature>
<feature type="transmembrane region" description="Helical" evidence="6">
    <location>
        <begin position="410"/>
        <end position="430"/>
    </location>
</feature>
<dbReference type="InterPro" id="IPR011701">
    <property type="entry name" value="MFS"/>
</dbReference>
<feature type="transmembrane region" description="Helical" evidence="6">
    <location>
        <begin position="175"/>
        <end position="196"/>
    </location>
</feature>
<dbReference type="GO" id="GO:0022857">
    <property type="term" value="F:transmembrane transporter activity"/>
    <property type="evidence" value="ECO:0007669"/>
    <property type="project" value="InterPro"/>
</dbReference>
<feature type="transmembrane region" description="Helical" evidence="6">
    <location>
        <begin position="208"/>
        <end position="231"/>
    </location>
</feature>
<dbReference type="Pfam" id="PF07690">
    <property type="entry name" value="MFS_1"/>
    <property type="match status" value="1"/>
</dbReference>
<dbReference type="PANTHER" id="PTHR42718">
    <property type="entry name" value="MAJOR FACILITATOR SUPERFAMILY MULTIDRUG TRANSPORTER MFSC"/>
    <property type="match status" value="1"/>
</dbReference>
<reference evidence="9" key="1">
    <citation type="submission" date="2016-07" db="EMBL/GenBank/DDBJ databases">
        <title>Frankia sp. NRRL B-16219 Genome sequencing.</title>
        <authorList>
            <person name="Ghodhbane-Gtari F."/>
            <person name="Swanson E."/>
            <person name="Gueddou A."/>
            <person name="Louati M."/>
            <person name="Nouioui I."/>
            <person name="Hezbri K."/>
            <person name="Abebe-Akele F."/>
            <person name="Simpson S."/>
            <person name="Morris K."/>
            <person name="Thomas K."/>
            <person name="Gtari M."/>
            <person name="Tisa L.S."/>
        </authorList>
    </citation>
    <scope>NUCLEOTIDE SEQUENCE [LARGE SCALE GENOMIC DNA]</scope>
    <source>
        <strain evidence="9">NRRL B-16219</strain>
    </source>
</reference>
<feature type="transmembrane region" description="Helical" evidence="6">
    <location>
        <begin position="118"/>
        <end position="138"/>
    </location>
</feature>
<dbReference type="GO" id="GO:0005886">
    <property type="term" value="C:plasma membrane"/>
    <property type="evidence" value="ECO:0007669"/>
    <property type="project" value="UniProtKB-SubCell"/>
</dbReference>
<feature type="transmembrane region" description="Helical" evidence="6">
    <location>
        <begin position="442"/>
        <end position="465"/>
    </location>
</feature>
<feature type="transmembrane region" description="Helical" evidence="6">
    <location>
        <begin position="380"/>
        <end position="398"/>
    </location>
</feature>
<feature type="domain" description="Major facilitator superfamily (MFS) profile" evidence="7">
    <location>
        <begin position="84"/>
        <end position="535"/>
    </location>
</feature>
<keyword evidence="9" id="KW-1185">Reference proteome</keyword>